<dbReference type="Pfam" id="PF00990">
    <property type="entry name" value="GGDEF"/>
    <property type="match status" value="1"/>
</dbReference>
<evidence type="ECO:0000313" key="5">
    <source>
        <dbReference type="EMBL" id="ABE55113.1"/>
    </source>
</evidence>
<sequence>MAEHKQDHKVIEKLRADVLRLESLEQQIDSLQQERNNLIDSSTKLSSRLDEYRQGMEEWEWFFRNSLEGLCIAGLDGYFKRVNPAFAAMLGYSVEELLAKPFSSFIHPDDLSKTATELHSLGSGVDSINFENRYRNKQGEWRWLSWHCPGVKQTSKLYAIARDVTDTKQAQADILYKATHDTLTKLYNRAAFDDNLADAMARAKRNTSNLVIMYLIDLDGFKTVNDTHGHPVGDRVLKVLAKRLLNAQRQGEMVCRLGGDEFAILIEGTGDTQVSPLAERILLSIKQPIDVEELQLSIGCSIGISIYPSLAANSDELFSQSDKAMYTIKNTGKNGFCLYKNQPN</sequence>
<organism evidence="5 6">
    <name type="scientific">Shewanella denitrificans (strain OS217 / ATCC BAA-1090 / DSM 15013)</name>
    <dbReference type="NCBI Taxonomy" id="318161"/>
    <lineage>
        <taxon>Bacteria</taxon>
        <taxon>Pseudomonadati</taxon>
        <taxon>Pseudomonadota</taxon>
        <taxon>Gammaproteobacteria</taxon>
        <taxon>Alteromonadales</taxon>
        <taxon>Shewanellaceae</taxon>
        <taxon>Shewanella</taxon>
    </lineage>
</organism>
<keyword evidence="2" id="KW-0175">Coiled coil</keyword>
<dbReference type="InterPro" id="IPR052163">
    <property type="entry name" value="DGC-Regulatory_Protein"/>
</dbReference>
<dbReference type="NCBIfam" id="TIGR00229">
    <property type="entry name" value="sensory_box"/>
    <property type="match status" value="1"/>
</dbReference>
<dbReference type="PROSITE" id="PS50112">
    <property type="entry name" value="PAS"/>
    <property type="match status" value="1"/>
</dbReference>
<protein>
    <submittedName>
        <fullName evidence="5">GGDEF domain</fullName>
    </submittedName>
</protein>
<dbReference type="CDD" id="cd00130">
    <property type="entry name" value="PAS"/>
    <property type="match status" value="1"/>
</dbReference>
<dbReference type="PANTHER" id="PTHR46663">
    <property type="entry name" value="DIGUANYLATE CYCLASE DGCT-RELATED"/>
    <property type="match status" value="1"/>
</dbReference>
<dbReference type="Pfam" id="PF08447">
    <property type="entry name" value="PAS_3"/>
    <property type="match status" value="1"/>
</dbReference>
<dbReference type="Gene3D" id="3.30.450.20">
    <property type="entry name" value="PAS domain"/>
    <property type="match status" value="1"/>
</dbReference>
<dbReference type="EMBL" id="CP000302">
    <property type="protein sequence ID" value="ABE55113.1"/>
    <property type="molecule type" value="Genomic_DNA"/>
</dbReference>
<name>Q12N63_SHEDO</name>
<evidence type="ECO:0000256" key="1">
    <source>
        <dbReference type="ARBA" id="ARBA00001946"/>
    </source>
</evidence>
<accession>Q12N63</accession>
<dbReference type="NCBIfam" id="TIGR00254">
    <property type="entry name" value="GGDEF"/>
    <property type="match status" value="1"/>
</dbReference>
<dbReference type="eggNOG" id="COG5001">
    <property type="taxonomic scope" value="Bacteria"/>
</dbReference>
<dbReference type="InterPro" id="IPR043128">
    <property type="entry name" value="Rev_trsase/Diguanyl_cyclase"/>
</dbReference>
<evidence type="ECO:0000259" key="4">
    <source>
        <dbReference type="PROSITE" id="PS50887"/>
    </source>
</evidence>
<dbReference type="SUPFAM" id="SSF55785">
    <property type="entry name" value="PYP-like sensor domain (PAS domain)"/>
    <property type="match status" value="1"/>
</dbReference>
<dbReference type="AlphaFoldDB" id="Q12N63"/>
<comment type="cofactor">
    <cofactor evidence="1">
        <name>Mg(2+)</name>
        <dbReference type="ChEBI" id="CHEBI:18420"/>
    </cofactor>
</comment>
<dbReference type="InterPro" id="IPR013655">
    <property type="entry name" value="PAS_fold_3"/>
</dbReference>
<dbReference type="CDD" id="cd01949">
    <property type="entry name" value="GGDEF"/>
    <property type="match status" value="1"/>
</dbReference>
<gene>
    <name evidence="5" type="ordered locus">Sden_1829</name>
</gene>
<dbReference type="SMART" id="SM00091">
    <property type="entry name" value="PAS"/>
    <property type="match status" value="1"/>
</dbReference>
<dbReference type="SUPFAM" id="SSF55073">
    <property type="entry name" value="Nucleotide cyclase"/>
    <property type="match status" value="1"/>
</dbReference>
<dbReference type="InterPro" id="IPR000160">
    <property type="entry name" value="GGDEF_dom"/>
</dbReference>
<dbReference type="FunFam" id="3.30.70.270:FF:000001">
    <property type="entry name" value="Diguanylate cyclase domain protein"/>
    <property type="match status" value="1"/>
</dbReference>
<dbReference type="InterPro" id="IPR029787">
    <property type="entry name" value="Nucleotide_cyclase"/>
</dbReference>
<dbReference type="OrthoDB" id="766410at2"/>
<feature type="coiled-coil region" evidence="2">
    <location>
        <begin position="14"/>
        <end position="41"/>
    </location>
</feature>
<dbReference type="Gene3D" id="3.30.70.270">
    <property type="match status" value="1"/>
</dbReference>
<proteinExistence type="predicted"/>
<dbReference type="GO" id="GO:0003824">
    <property type="term" value="F:catalytic activity"/>
    <property type="evidence" value="ECO:0007669"/>
    <property type="project" value="UniProtKB-ARBA"/>
</dbReference>
<feature type="domain" description="GGDEF" evidence="4">
    <location>
        <begin position="209"/>
        <end position="341"/>
    </location>
</feature>
<dbReference type="SMART" id="SM00267">
    <property type="entry name" value="GGDEF"/>
    <property type="match status" value="1"/>
</dbReference>
<dbReference type="PANTHER" id="PTHR46663:SF2">
    <property type="entry name" value="GGDEF DOMAIN-CONTAINING PROTEIN"/>
    <property type="match status" value="1"/>
</dbReference>
<dbReference type="STRING" id="318161.Sden_1829"/>
<dbReference type="InterPro" id="IPR035965">
    <property type="entry name" value="PAS-like_dom_sf"/>
</dbReference>
<dbReference type="RefSeq" id="WP_011496270.1">
    <property type="nucleotide sequence ID" value="NC_007954.1"/>
</dbReference>
<reference evidence="5 6" key="1">
    <citation type="submission" date="2006-03" db="EMBL/GenBank/DDBJ databases">
        <title>Complete sequence of Shewanella denitrificans OS217.</title>
        <authorList>
            <consortium name="US DOE Joint Genome Institute"/>
            <person name="Copeland A."/>
            <person name="Lucas S."/>
            <person name="Lapidus A."/>
            <person name="Barry K."/>
            <person name="Detter J.C."/>
            <person name="Glavina del Rio T."/>
            <person name="Hammon N."/>
            <person name="Israni S."/>
            <person name="Dalin E."/>
            <person name="Tice H."/>
            <person name="Pitluck S."/>
            <person name="Brettin T."/>
            <person name="Bruce D."/>
            <person name="Han C."/>
            <person name="Tapia R."/>
            <person name="Gilna P."/>
            <person name="Kiss H."/>
            <person name="Schmutz J."/>
            <person name="Larimer F."/>
            <person name="Land M."/>
            <person name="Hauser L."/>
            <person name="Kyrpides N."/>
            <person name="Lykidis A."/>
            <person name="Richardson P."/>
        </authorList>
    </citation>
    <scope>NUCLEOTIDE SEQUENCE [LARGE SCALE GENOMIC DNA]</scope>
    <source>
        <strain evidence="6">OS217 / ATCC BAA-1090 / DSM 15013</strain>
    </source>
</reference>
<dbReference type="InterPro" id="IPR000014">
    <property type="entry name" value="PAS"/>
</dbReference>
<evidence type="ECO:0000259" key="3">
    <source>
        <dbReference type="PROSITE" id="PS50112"/>
    </source>
</evidence>
<evidence type="ECO:0000256" key="2">
    <source>
        <dbReference type="SAM" id="Coils"/>
    </source>
</evidence>
<dbReference type="KEGG" id="sdn:Sden_1829"/>
<dbReference type="HOGENOM" id="CLU_000445_11_4_6"/>
<keyword evidence="6" id="KW-1185">Reference proteome</keyword>
<evidence type="ECO:0000313" key="6">
    <source>
        <dbReference type="Proteomes" id="UP000001982"/>
    </source>
</evidence>
<dbReference type="Proteomes" id="UP000001982">
    <property type="component" value="Chromosome"/>
</dbReference>
<feature type="domain" description="PAS" evidence="3">
    <location>
        <begin position="76"/>
        <end position="119"/>
    </location>
</feature>
<dbReference type="PROSITE" id="PS50887">
    <property type="entry name" value="GGDEF"/>
    <property type="match status" value="1"/>
</dbReference>